<dbReference type="SUPFAM" id="SSF56112">
    <property type="entry name" value="Protein kinase-like (PK-like)"/>
    <property type="match status" value="1"/>
</dbReference>
<dbReference type="InterPro" id="IPR011009">
    <property type="entry name" value="Kinase-like_dom_sf"/>
</dbReference>
<dbReference type="GO" id="GO:0032968">
    <property type="term" value="P:positive regulation of transcription elongation by RNA polymerase II"/>
    <property type="evidence" value="ECO:0007669"/>
    <property type="project" value="TreeGrafter"/>
</dbReference>
<name>A0AA41RS63_PAPNU</name>
<dbReference type="Proteomes" id="UP001177140">
    <property type="component" value="Unassembled WGS sequence"/>
</dbReference>
<dbReference type="EMBL" id="JAJJMA010050038">
    <property type="protein sequence ID" value="MCL7025867.1"/>
    <property type="molecule type" value="Genomic_DNA"/>
</dbReference>
<protein>
    <recommendedName>
        <fullName evidence="3">Protein kinase domain-containing protein</fullName>
    </recommendedName>
</protein>
<accession>A0AA41RS63</accession>
<dbReference type="PANTHER" id="PTHR24056">
    <property type="entry name" value="CELL DIVISION PROTEIN KINASE"/>
    <property type="match status" value="1"/>
</dbReference>
<proteinExistence type="predicted"/>
<dbReference type="GO" id="GO:0005634">
    <property type="term" value="C:nucleus"/>
    <property type="evidence" value="ECO:0007669"/>
    <property type="project" value="TreeGrafter"/>
</dbReference>
<dbReference type="Pfam" id="PF00069">
    <property type="entry name" value="Pkinase"/>
    <property type="match status" value="1"/>
</dbReference>
<evidence type="ECO:0000256" key="1">
    <source>
        <dbReference type="ARBA" id="ARBA00022741"/>
    </source>
</evidence>
<gene>
    <name evidence="4" type="ORF">MKW94_000085</name>
</gene>
<keyword evidence="1" id="KW-0547">Nucleotide-binding</keyword>
<evidence type="ECO:0000313" key="4">
    <source>
        <dbReference type="EMBL" id="MCL7025867.1"/>
    </source>
</evidence>
<evidence type="ECO:0000256" key="2">
    <source>
        <dbReference type="ARBA" id="ARBA00022840"/>
    </source>
</evidence>
<feature type="domain" description="Protein kinase" evidence="3">
    <location>
        <begin position="1"/>
        <end position="100"/>
    </location>
</feature>
<dbReference type="PANTHER" id="PTHR24056:SF397">
    <property type="entry name" value="OS11G0242500 PROTEIN"/>
    <property type="match status" value="1"/>
</dbReference>
<keyword evidence="2" id="KW-0067">ATP-binding</keyword>
<reference evidence="4" key="1">
    <citation type="submission" date="2022-03" db="EMBL/GenBank/DDBJ databases">
        <title>A functionally conserved STORR gene fusion in Papaver species that diverged 16.8 million years ago.</title>
        <authorList>
            <person name="Catania T."/>
        </authorList>
    </citation>
    <scope>NUCLEOTIDE SEQUENCE</scope>
    <source>
        <strain evidence="4">S-191538</strain>
    </source>
</reference>
<dbReference type="AlphaFoldDB" id="A0AA41RS63"/>
<dbReference type="GO" id="GO:0005524">
    <property type="term" value="F:ATP binding"/>
    <property type="evidence" value="ECO:0007669"/>
    <property type="project" value="UniProtKB-KW"/>
</dbReference>
<feature type="non-terminal residue" evidence="4">
    <location>
        <position position="100"/>
    </location>
</feature>
<dbReference type="InterPro" id="IPR000719">
    <property type="entry name" value="Prot_kinase_dom"/>
</dbReference>
<evidence type="ECO:0000313" key="5">
    <source>
        <dbReference type="Proteomes" id="UP001177140"/>
    </source>
</evidence>
<dbReference type="GO" id="GO:0008353">
    <property type="term" value="F:RNA polymerase II CTD heptapeptide repeat kinase activity"/>
    <property type="evidence" value="ECO:0007669"/>
    <property type="project" value="TreeGrafter"/>
</dbReference>
<organism evidence="4 5">
    <name type="scientific">Papaver nudicaule</name>
    <name type="common">Iceland poppy</name>
    <dbReference type="NCBI Taxonomy" id="74823"/>
    <lineage>
        <taxon>Eukaryota</taxon>
        <taxon>Viridiplantae</taxon>
        <taxon>Streptophyta</taxon>
        <taxon>Embryophyta</taxon>
        <taxon>Tracheophyta</taxon>
        <taxon>Spermatophyta</taxon>
        <taxon>Magnoliopsida</taxon>
        <taxon>Ranunculales</taxon>
        <taxon>Papaveraceae</taxon>
        <taxon>Papaveroideae</taxon>
        <taxon>Papaver</taxon>
    </lineage>
</organism>
<dbReference type="InterPro" id="IPR050108">
    <property type="entry name" value="CDK"/>
</dbReference>
<comment type="caution">
    <text evidence="4">The sequence shown here is derived from an EMBL/GenBank/DDBJ whole genome shotgun (WGS) entry which is preliminary data.</text>
</comment>
<dbReference type="GO" id="GO:0000307">
    <property type="term" value="C:cyclin-dependent protein kinase holoenzyme complex"/>
    <property type="evidence" value="ECO:0007669"/>
    <property type="project" value="TreeGrafter"/>
</dbReference>
<dbReference type="PROSITE" id="PS50011">
    <property type="entry name" value="PROTEIN_KINASE_DOM"/>
    <property type="match status" value="1"/>
</dbReference>
<sequence length="100" mass="11364">ISRGVRSEVHKAKDTATGRIVALKVVQVDRLDSASLRSVTKQLIILRRLDHHPNIIKLEGLVISSKNKRYCKLHLVFEYMEHSLSDLLATSRGIKFSETQ</sequence>
<dbReference type="Gene3D" id="3.30.200.20">
    <property type="entry name" value="Phosphorylase Kinase, domain 1"/>
    <property type="match status" value="1"/>
</dbReference>
<evidence type="ECO:0000259" key="3">
    <source>
        <dbReference type="PROSITE" id="PS50011"/>
    </source>
</evidence>
<keyword evidence="5" id="KW-1185">Reference proteome</keyword>
<feature type="non-terminal residue" evidence="4">
    <location>
        <position position="1"/>
    </location>
</feature>